<proteinExistence type="predicted"/>
<dbReference type="EMBL" id="UZAK01040978">
    <property type="protein sequence ID" value="VDP65718.1"/>
    <property type="molecule type" value="Genomic_DNA"/>
</dbReference>
<evidence type="ECO:0000313" key="4">
    <source>
        <dbReference type="WBParaSite" id="SCUD_0001841101-mRNA-1"/>
    </source>
</evidence>
<accession>A0A183KTL8</accession>
<keyword evidence="1" id="KW-0732">Signal</keyword>
<dbReference type="Proteomes" id="UP000279833">
    <property type="component" value="Unassembled WGS sequence"/>
</dbReference>
<reference evidence="4" key="1">
    <citation type="submission" date="2016-06" db="UniProtKB">
        <authorList>
            <consortium name="WormBaseParasite"/>
        </authorList>
    </citation>
    <scope>IDENTIFICATION</scope>
</reference>
<feature type="chain" id="PRO_5043140921" evidence="1">
    <location>
        <begin position="22"/>
        <end position="144"/>
    </location>
</feature>
<gene>
    <name evidence="2" type="ORF">SCUD_LOCUS18409</name>
</gene>
<protein>
    <submittedName>
        <fullName evidence="2 4">Uncharacterized protein</fullName>
    </submittedName>
</protein>
<feature type="signal peptide" evidence="1">
    <location>
        <begin position="1"/>
        <end position="21"/>
    </location>
</feature>
<dbReference type="AlphaFoldDB" id="A0A183KTL8"/>
<organism evidence="4">
    <name type="scientific">Schistosoma curassoni</name>
    <dbReference type="NCBI Taxonomy" id="6186"/>
    <lineage>
        <taxon>Eukaryota</taxon>
        <taxon>Metazoa</taxon>
        <taxon>Spiralia</taxon>
        <taxon>Lophotrochozoa</taxon>
        <taxon>Platyhelminthes</taxon>
        <taxon>Trematoda</taxon>
        <taxon>Digenea</taxon>
        <taxon>Strigeidida</taxon>
        <taxon>Schistosomatoidea</taxon>
        <taxon>Schistosomatidae</taxon>
        <taxon>Schistosoma</taxon>
    </lineage>
</organism>
<sequence length="144" mass="17113">MLYTSLFILVYLIYQSKLIWTLSNSSIYSYTYTTYIPSVIFNSHELVVNKNHHHHHHHPNQIQLNCPLIHAQHGDLLMIFKSNLPIHQVILNETNLKVHYILNIDHHDHNDYTTNYWCKLHRAMNNQYVIISEIQLILTSNLSK</sequence>
<evidence type="ECO:0000313" key="3">
    <source>
        <dbReference type="Proteomes" id="UP000279833"/>
    </source>
</evidence>
<dbReference type="WBParaSite" id="SCUD_0001841101-mRNA-1">
    <property type="protein sequence ID" value="SCUD_0001841101-mRNA-1"/>
    <property type="gene ID" value="SCUD_0001841101"/>
</dbReference>
<evidence type="ECO:0000313" key="2">
    <source>
        <dbReference type="EMBL" id="VDP65718.1"/>
    </source>
</evidence>
<reference evidence="2 3" key="2">
    <citation type="submission" date="2018-11" db="EMBL/GenBank/DDBJ databases">
        <authorList>
            <consortium name="Pathogen Informatics"/>
        </authorList>
    </citation>
    <scope>NUCLEOTIDE SEQUENCE [LARGE SCALE GENOMIC DNA]</scope>
    <source>
        <strain evidence="2">Dakar</strain>
        <strain evidence="3">Dakar, Senegal</strain>
    </source>
</reference>
<keyword evidence="3" id="KW-1185">Reference proteome</keyword>
<name>A0A183KTL8_9TREM</name>
<evidence type="ECO:0000256" key="1">
    <source>
        <dbReference type="SAM" id="SignalP"/>
    </source>
</evidence>